<gene>
    <name evidence="1" type="ORF">TL16_g07474</name>
</gene>
<evidence type="ECO:0000313" key="2">
    <source>
        <dbReference type="Proteomes" id="UP001162640"/>
    </source>
</evidence>
<dbReference type="EMBL" id="BLQM01000236">
    <property type="protein sequence ID" value="GMH77626.1"/>
    <property type="molecule type" value="Genomic_DNA"/>
</dbReference>
<dbReference type="Proteomes" id="UP001162640">
    <property type="component" value="Unassembled WGS sequence"/>
</dbReference>
<accession>A0A9W7AW19</accession>
<reference evidence="2" key="1">
    <citation type="journal article" date="2023" name="Commun. Biol.">
        <title>Genome analysis of Parmales, the sister group of diatoms, reveals the evolutionary specialization of diatoms from phago-mixotrophs to photoautotrophs.</title>
        <authorList>
            <person name="Ban H."/>
            <person name="Sato S."/>
            <person name="Yoshikawa S."/>
            <person name="Yamada K."/>
            <person name="Nakamura Y."/>
            <person name="Ichinomiya M."/>
            <person name="Sato N."/>
            <person name="Blanc-Mathieu R."/>
            <person name="Endo H."/>
            <person name="Kuwata A."/>
            <person name="Ogata H."/>
        </authorList>
    </citation>
    <scope>NUCLEOTIDE SEQUENCE [LARGE SCALE GENOMIC DNA]</scope>
</reference>
<dbReference type="AlphaFoldDB" id="A0A9W7AW19"/>
<proteinExistence type="predicted"/>
<sequence length="367" mass="40977">MDDIPQMYTEEEDEIITSAVALIRGMEMKGAVPFKELDTNFSTNQYLRGFFNTSAIFCKVYNFPSPMSDREAIIQICWKLDDDTAEVKFVVRMHFGGSLPKPIVYGVIIPNFNRIVSHLQVFCINSIELAALTKTDGKLLGEVLVNQIKTARKIGGREKRADLGKVGVDEVFYTSSAMRELLPRHQWFRILLQEISLNQIRAAPTVTTALSDMKDHDVIQLAKGLSTIILSNTEAKAAVDHWIAQNAALEDFEKEHAWMRTFFVELAQHNLSTSNLGLRLRVFGGALLLTVDLITDMHMTVQFFLTGREGYGTTNAILIGSTMIVELLIAYGQNKKKSSDFLRDAIATLTGFKPALDAYKVGSGAEK</sequence>
<protein>
    <submittedName>
        <fullName evidence="1">Uncharacterized protein</fullName>
    </submittedName>
</protein>
<organism evidence="1 2">
    <name type="scientific">Triparma laevis f. inornata</name>
    <dbReference type="NCBI Taxonomy" id="1714386"/>
    <lineage>
        <taxon>Eukaryota</taxon>
        <taxon>Sar</taxon>
        <taxon>Stramenopiles</taxon>
        <taxon>Ochrophyta</taxon>
        <taxon>Bolidophyceae</taxon>
        <taxon>Parmales</taxon>
        <taxon>Triparmaceae</taxon>
        <taxon>Triparma</taxon>
    </lineage>
</organism>
<name>A0A9W7AW19_9STRA</name>
<evidence type="ECO:0000313" key="1">
    <source>
        <dbReference type="EMBL" id="GMH77626.1"/>
    </source>
</evidence>
<comment type="caution">
    <text evidence="1">The sequence shown here is derived from an EMBL/GenBank/DDBJ whole genome shotgun (WGS) entry which is preliminary data.</text>
</comment>